<dbReference type="Gene3D" id="1.20.1200.10">
    <property type="entry name" value="Cobalamin adenosyltransferase-like"/>
    <property type="match status" value="1"/>
</dbReference>
<organism evidence="6 8">
    <name type="scientific">Clostridium formicaceticum</name>
    <dbReference type="NCBI Taxonomy" id="1497"/>
    <lineage>
        <taxon>Bacteria</taxon>
        <taxon>Bacillati</taxon>
        <taxon>Bacillota</taxon>
        <taxon>Clostridia</taxon>
        <taxon>Eubacteriales</taxon>
        <taxon>Clostridiaceae</taxon>
        <taxon>Clostridium</taxon>
    </lineage>
</organism>
<dbReference type="InterPro" id="IPR016030">
    <property type="entry name" value="CblAdoTrfase-like"/>
</dbReference>
<evidence type="ECO:0000256" key="3">
    <source>
        <dbReference type="ARBA" id="ARBA00022840"/>
    </source>
</evidence>
<dbReference type="KEGG" id="cfm:BJL90_07705"/>
<dbReference type="Proteomes" id="UP000192478">
    <property type="component" value="Chromosome"/>
</dbReference>
<evidence type="ECO:0000256" key="1">
    <source>
        <dbReference type="ARBA" id="ARBA00022679"/>
    </source>
</evidence>
<evidence type="ECO:0000256" key="2">
    <source>
        <dbReference type="ARBA" id="ARBA00022741"/>
    </source>
</evidence>
<dbReference type="GO" id="GO:0006580">
    <property type="term" value="P:ethanolamine metabolic process"/>
    <property type="evidence" value="ECO:0007669"/>
    <property type="project" value="InterPro"/>
</dbReference>
<keyword evidence="7" id="KW-1185">Reference proteome</keyword>
<feature type="domain" description="Cobalamin adenosyltransferase-like" evidence="4">
    <location>
        <begin position="88"/>
        <end position="249"/>
    </location>
</feature>
<evidence type="ECO:0000313" key="7">
    <source>
        <dbReference type="Proteomes" id="UP000177894"/>
    </source>
</evidence>
<dbReference type="InterPro" id="IPR036451">
    <property type="entry name" value="CblAdoTrfase-like_sf"/>
</dbReference>
<dbReference type="Pfam" id="PF01923">
    <property type="entry name" value="Cob_adeno_trans"/>
    <property type="match status" value="1"/>
</dbReference>
<evidence type="ECO:0000313" key="5">
    <source>
        <dbReference type="EMBL" id="AOY75793.1"/>
    </source>
</evidence>
<dbReference type="Proteomes" id="UP000177894">
    <property type="component" value="Chromosome"/>
</dbReference>
<proteinExistence type="predicted"/>
<dbReference type="AlphaFoldDB" id="A0AAC9RHX0"/>
<dbReference type="GO" id="GO:0005524">
    <property type="term" value="F:ATP binding"/>
    <property type="evidence" value="ECO:0007669"/>
    <property type="project" value="UniProtKB-KW"/>
</dbReference>
<gene>
    <name evidence="5" type="ORF">BJL90_07705</name>
    <name evidence="6" type="ORF">CLFO_04380</name>
</gene>
<dbReference type="EMBL" id="CP017603">
    <property type="protein sequence ID" value="AOY75793.1"/>
    <property type="molecule type" value="Genomic_DNA"/>
</dbReference>
<keyword evidence="3" id="KW-0067">ATP-binding</keyword>
<reference evidence="6 8" key="2">
    <citation type="submission" date="2017-03" db="EMBL/GenBank/DDBJ databases">
        <title>Complete sequence of Clostridium formicaceticum DSM 92.</title>
        <authorList>
            <person name="Poehlein A."/>
            <person name="Karl M."/>
            <person name="Bengelsdorf F.R."/>
            <person name="Duerre P."/>
            <person name="Daniel R."/>
        </authorList>
    </citation>
    <scope>NUCLEOTIDE SEQUENCE [LARGE SCALE GENOMIC DNA]</scope>
    <source>
        <strain evidence="6 8">DSM 92</strain>
    </source>
</reference>
<reference evidence="5 7" key="1">
    <citation type="submission" date="2016-10" db="EMBL/GenBank/DDBJ databases">
        <title>Complete Genome Sequence of Acetogen Clostridium formicoaceticum ATCC 27076.</title>
        <authorList>
            <person name="Bao T."/>
            <person name="Cheng C."/>
            <person name="Zhao J."/>
            <person name="Yang S.-T."/>
            <person name="Wang J."/>
            <person name="Wang M."/>
        </authorList>
    </citation>
    <scope>NUCLEOTIDE SEQUENCE [LARGE SCALE GENOMIC DNA]</scope>
    <source>
        <strain evidence="5 7">ATCC 27076</strain>
    </source>
</reference>
<dbReference type="InterPro" id="IPR009194">
    <property type="entry name" value="AdoTrfase_EutT"/>
</dbReference>
<dbReference type="PIRSF" id="PIRSF012294">
    <property type="entry name" value="ATR_EutT"/>
    <property type="match status" value="1"/>
</dbReference>
<dbReference type="GO" id="GO:0008817">
    <property type="term" value="F:corrinoid adenosyltransferase activity"/>
    <property type="evidence" value="ECO:0007669"/>
    <property type="project" value="InterPro"/>
</dbReference>
<keyword evidence="2" id="KW-0547">Nucleotide-binding</keyword>
<evidence type="ECO:0000313" key="6">
    <source>
        <dbReference type="EMBL" id="ARE86122.1"/>
    </source>
</evidence>
<protein>
    <submittedName>
        <fullName evidence="6">Cobalamin adenosyltransferase</fullName>
    </submittedName>
</protein>
<accession>A0AAC9RHX0</accession>
<dbReference type="GO" id="GO:0009236">
    <property type="term" value="P:cobalamin biosynthetic process"/>
    <property type="evidence" value="ECO:0007669"/>
    <property type="project" value="InterPro"/>
</dbReference>
<dbReference type="SUPFAM" id="SSF89028">
    <property type="entry name" value="Cobalamin adenosyltransferase-like"/>
    <property type="match status" value="1"/>
</dbReference>
<evidence type="ECO:0000259" key="4">
    <source>
        <dbReference type="Pfam" id="PF01923"/>
    </source>
</evidence>
<evidence type="ECO:0000313" key="8">
    <source>
        <dbReference type="Proteomes" id="UP000192478"/>
    </source>
</evidence>
<dbReference type="EMBL" id="CP020559">
    <property type="protein sequence ID" value="ARE86122.1"/>
    <property type="molecule type" value="Genomic_DNA"/>
</dbReference>
<dbReference type="RefSeq" id="WP_070966174.1">
    <property type="nucleotide sequence ID" value="NZ_CP017603.1"/>
</dbReference>
<keyword evidence="1" id="KW-0808">Transferase</keyword>
<name>A0AAC9RHX0_9CLOT</name>
<sequence>MKVLTEAGLRMAFKNKFPETYSVSSRVLVTPSAREYLKEKKIALIIEEEGDAEKQATTSTTSVETKQERKDQVPPKYKCYYHGGFFEKKPEHMTQLHGNFLVNKDHPRIHLRGKLDSFQAQILEVQVFLDSLKEKKLLDDLGEVLVFVRNILRAEVLEEPFGECKILGLDEEQLRKMSHHPERFFDVSHLLPEYSMGAVLIKLNTLRSASREVEIVGVKAFTGENGEIKRNDILQALNRLSSCLYIMMCRWQGGHYK</sequence>